<dbReference type="AlphaFoldDB" id="A0A7S1Q2E6"/>
<feature type="region of interest" description="Disordered" evidence="1">
    <location>
        <begin position="240"/>
        <end position="260"/>
    </location>
</feature>
<sequence length="260" mass="26166">MPTPAKPRLTPRPPSPTGSVTSVRTARSHFDDPDVTIDEVREYVDRPHHSWGSALKEMARIETQAQLAKDRRRRLDDMSETGSCVSGVSAYTAKSNVTIRSSVSAPARPAKGRMAMLPLGARATSAHGRDGAPASPTGSVQSGFSVSGSTVAASSVAGGSTRRHTRGGVGAGGGGSVAARAAGPAGGRSGPRRRSESGESGVPDLAPTAMGLNTSPAPPAAASGGKKFAFAGGASAASVVAGDSAPKGGFVPKFKPRTQK</sequence>
<organism evidence="2">
    <name type="scientific">Neobodo designis</name>
    <name type="common">Flagellated protozoan</name>
    <name type="synonym">Bodo designis</name>
    <dbReference type="NCBI Taxonomy" id="312471"/>
    <lineage>
        <taxon>Eukaryota</taxon>
        <taxon>Discoba</taxon>
        <taxon>Euglenozoa</taxon>
        <taxon>Kinetoplastea</taxon>
        <taxon>Metakinetoplastina</taxon>
        <taxon>Neobodonida</taxon>
        <taxon>Neobodo</taxon>
    </lineage>
</organism>
<accession>A0A7S1Q2E6</accession>
<feature type="region of interest" description="Disordered" evidence="1">
    <location>
        <begin position="1"/>
        <end position="32"/>
    </location>
</feature>
<evidence type="ECO:0000313" key="2">
    <source>
        <dbReference type="EMBL" id="CAD9115885.1"/>
    </source>
</evidence>
<feature type="compositionally biased region" description="Low complexity" evidence="1">
    <location>
        <begin position="138"/>
        <end position="160"/>
    </location>
</feature>
<proteinExistence type="predicted"/>
<feature type="compositionally biased region" description="Pro residues" evidence="1">
    <location>
        <begin position="1"/>
        <end position="16"/>
    </location>
</feature>
<dbReference type="EMBL" id="HBGF01022215">
    <property type="protein sequence ID" value="CAD9115885.1"/>
    <property type="molecule type" value="Transcribed_RNA"/>
</dbReference>
<name>A0A7S1Q2E6_NEODS</name>
<evidence type="ECO:0000256" key="1">
    <source>
        <dbReference type="SAM" id="MobiDB-lite"/>
    </source>
</evidence>
<feature type="compositionally biased region" description="Gly residues" evidence="1">
    <location>
        <begin position="167"/>
        <end position="176"/>
    </location>
</feature>
<reference evidence="2" key="1">
    <citation type="submission" date="2021-01" db="EMBL/GenBank/DDBJ databases">
        <authorList>
            <person name="Corre E."/>
            <person name="Pelletier E."/>
            <person name="Niang G."/>
            <person name="Scheremetjew M."/>
            <person name="Finn R."/>
            <person name="Kale V."/>
            <person name="Holt S."/>
            <person name="Cochrane G."/>
            <person name="Meng A."/>
            <person name="Brown T."/>
            <person name="Cohen L."/>
        </authorList>
    </citation>
    <scope>NUCLEOTIDE SEQUENCE</scope>
    <source>
        <strain evidence="2">CCAP 1951/1</strain>
    </source>
</reference>
<feature type="region of interest" description="Disordered" evidence="1">
    <location>
        <begin position="119"/>
        <end position="227"/>
    </location>
</feature>
<gene>
    <name evidence="2" type="ORF">NDES1114_LOCUS14662</name>
</gene>
<protein>
    <submittedName>
        <fullName evidence="2">Uncharacterized protein</fullName>
    </submittedName>
</protein>